<dbReference type="RefSeq" id="WP_091279685.1">
    <property type="nucleotide sequence ID" value="NZ_FAOZ01000014.1"/>
</dbReference>
<dbReference type="Gene3D" id="3.40.50.720">
    <property type="entry name" value="NAD(P)-binding Rossmann-like Domain"/>
    <property type="match status" value="1"/>
</dbReference>
<gene>
    <name evidence="3" type="ORF">Ga0074812_11487</name>
</gene>
<dbReference type="Pfam" id="PF02254">
    <property type="entry name" value="TrkA_N"/>
    <property type="match status" value="1"/>
</dbReference>
<dbReference type="EMBL" id="FAOZ01000014">
    <property type="protein sequence ID" value="CUU57740.1"/>
    <property type="molecule type" value="Genomic_DNA"/>
</dbReference>
<proteinExistence type="predicted"/>
<dbReference type="InterPro" id="IPR036291">
    <property type="entry name" value="NAD(P)-bd_dom_sf"/>
</dbReference>
<keyword evidence="4" id="KW-1185">Reference proteome</keyword>
<dbReference type="PANTHER" id="PTHR43833">
    <property type="entry name" value="POTASSIUM CHANNEL PROTEIN 2-RELATED-RELATED"/>
    <property type="match status" value="1"/>
</dbReference>
<evidence type="ECO:0000313" key="3">
    <source>
        <dbReference type="EMBL" id="CUU57740.1"/>
    </source>
</evidence>
<name>A0A0S4QSF5_9ACTN</name>
<dbReference type="Gene3D" id="6.20.350.10">
    <property type="match status" value="1"/>
</dbReference>
<feature type="transmembrane region" description="Helical" evidence="1">
    <location>
        <begin position="26"/>
        <end position="49"/>
    </location>
</feature>
<reference evidence="4" key="1">
    <citation type="submission" date="2015-11" db="EMBL/GenBank/DDBJ databases">
        <authorList>
            <person name="Varghese N."/>
        </authorList>
    </citation>
    <scope>NUCLEOTIDE SEQUENCE [LARGE SCALE GENOMIC DNA]</scope>
    <source>
        <strain evidence="4">DSM 45899</strain>
    </source>
</reference>
<dbReference type="AlphaFoldDB" id="A0A0S4QSF5"/>
<dbReference type="InterPro" id="IPR003148">
    <property type="entry name" value="RCK_N"/>
</dbReference>
<keyword evidence="1" id="KW-0472">Membrane</keyword>
<protein>
    <submittedName>
        <fullName evidence="3">TrkA-N domain-containing protein</fullName>
    </submittedName>
</protein>
<sequence length="638" mass="69707">MRLDPAFLFGPVSRIGRMLRWLRRHLLSMFVVLGLIALALSLIGTYQHFAATPESFTWTNVVFFASTLFLADGTMFEGGGQFPPALEVARFLAPLATAVGVADAASTLFAHRFEQFRARHARRHVVVCGSGPTASALVDKLVGSRRVVLVAEDAEREYPDAERPPNLLRINGDPAELLVLQGAGVARADVIYSCLADTASNLAVTLTARAVLRAGRTRARFRRFTDARADNPLRCLAQVGDLSLLPHLRARWIGLEGDPGFRLDFFAVEVLGAHSLLNSNAPAWSRPGHDDTAPHDPPHLVVLGTSGLGQAVVMELARRWRDNSPAGGPLLRIVLCAPDASVRAAAMRSREPALGRVTLLCHDSASGDVPPELVLISRAPGEPPTPPEFVYVCHREEEEALLRGLEVVRAVGAGSLGVNRTRIVVRTGRQRSFEDVFGPREPPTDETDPAGDGGLLDNVGGGLRFFAVNDEALPLDPGANDLIENFAQIIHEKYLTKELAAGAQIGSRRGLRPWAELAPDLQASNRAQAIGYSEVLRRRNWMLVPLGEHDPEFVFTDEEVEQLAPEEHLRWRRERESRGMRFGPTEQDGSHPSLIEWESLSAEDQDRSRAVVLNMPVVLAAADLGIVRMMPRPPDPPA</sequence>
<keyword evidence="1" id="KW-0812">Transmembrane</keyword>
<evidence type="ECO:0000313" key="4">
    <source>
        <dbReference type="Proteomes" id="UP000198802"/>
    </source>
</evidence>
<dbReference type="InterPro" id="IPR050721">
    <property type="entry name" value="Trk_Ktr_HKT_K-transport"/>
</dbReference>
<evidence type="ECO:0000259" key="2">
    <source>
        <dbReference type="Pfam" id="PF02254"/>
    </source>
</evidence>
<accession>A0A0S4QSF5</accession>
<feature type="domain" description="RCK N-terminal" evidence="2">
    <location>
        <begin position="125"/>
        <end position="223"/>
    </location>
</feature>
<keyword evidence="1" id="KW-1133">Transmembrane helix</keyword>
<dbReference type="GO" id="GO:0006813">
    <property type="term" value="P:potassium ion transport"/>
    <property type="evidence" value="ECO:0007669"/>
    <property type="project" value="InterPro"/>
</dbReference>
<evidence type="ECO:0000256" key="1">
    <source>
        <dbReference type="SAM" id="Phobius"/>
    </source>
</evidence>
<organism evidence="3 4">
    <name type="scientific">Parafrankia irregularis</name>
    <dbReference type="NCBI Taxonomy" id="795642"/>
    <lineage>
        <taxon>Bacteria</taxon>
        <taxon>Bacillati</taxon>
        <taxon>Actinomycetota</taxon>
        <taxon>Actinomycetes</taxon>
        <taxon>Frankiales</taxon>
        <taxon>Frankiaceae</taxon>
        <taxon>Parafrankia</taxon>
    </lineage>
</organism>
<dbReference type="Proteomes" id="UP000198802">
    <property type="component" value="Unassembled WGS sequence"/>
</dbReference>
<dbReference type="SUPFAM" id="SSF51735">
    <property type="entry name" value="NAD(P)-binding Rossmann-fold domains"/>
    <property type="match status" value="1"/>
</dbReference>
<dbReference type="PANTHER" id="PTHR43833:SF9">
    <property type="entry name" value="POTASSIUM CHANNEL PROTEIN YUGO-RELATED"/>
    <property type="match status" value="1"/>
</dbReference>